<reference evidence="3 4" key="2">
    <citation type="submission" date="2024-07" db="EMBL/GenBank/DDBJ databases">
        <authorList>
            <person name="Akdeniz Z."/>
        </authorList>
    </citation>
    <scope>NUCLEOTIDE SEQUENCE [LARGE SCALE GENOMIC DNA]</scope>
</reference>
<dbReference type="SUPFAM" id="SSF82215">
    <property type="entry name" value="C-terminal autoproteolytic domain of nucleoporin nup98"/>
    <property type="match status" value="1"/>
</dbReference>
<name>A0AA86U1W1_9EUKA</name>
<dbReference type="GO" id="GO:0005643">
    <property type="term" value="C:nuclear pore"/>
    <property type="evidence" value="ECO:0007669"/>
    <property type="project" value="InterPro"/>
</dbReference>
<accession>A0AA86U1W1</accession>
<dbReference type="AlphaFoldDB" id="A0AA86U1W1"/>
<dbReference type="PROSITE" id="PS51434">
    <property type="entry name" value="NUP_C"/>
    <property type="match status" value="1"/>
</dbReference>
<dbReference type="InterPro" id="IPR007230">
    <property type="entry name" value="Nup98_auto-Pept-S59_dom"/>
</dbReference>
<keyword evidence="4" id="KW-1185">Reference proteome</keyword>
<feature type="domain" description="Peptidase S59" evidence="1">
    <location>
        <begin position="296"/>
        <end position="422"/>
    </location>
</feature>
<dbReference type="Proteomes" id="UP001642409">
    <property type="component" value="Unassembled WGS sequence"/>
</dbReference>
<dbReference type="GO" id="GO:0017056">
    <property type="term" value="F:structural constituent of nuclear pore"/>
    <property type="evidence" value="ECO:0007669"/>
    <property type="project" value="InterPro"/>
</dbReference>
<comment type="caution">
    <text evidence="2">The sequence shown here is derived from an EMBL/GenBank/DDBJ whole genome shotgun (WGS) entry which is preliminary data.</text>
</comment>
<dbReference type="Pfam" id="PF04096">
    <property type="entry name" value="Nucleoporin2"/>
    <property type="match status" value="1"/>
</dbReference>
<evidence type="ECO:0000313" key="3">
    <source>
        <dbReference type="EMBL" id="CAL5975844.1"/>
    </source>
</evidence>
<dbReference type="EMBL" id="CAXDID020000006">
    <property type="protein sequence ID" value="CAL5975844.1"/>
    <property type="molecule type" value="Genomic_DNA"/>
</dbReference>
<evidence type="ECO:0000313" key="2">
    <source>
        <dbReference type="EMBL" id="CAI9928078.1"/>
    </source>
</evidence>
<reference evidence="2" key="1">
    <citation type="submission" date="2023-06" db="EMBL/GenBank/DDBJ databases">
        <authorList>
            <person name="Kurt Z."/>
        </authorList>
    </citation>
    <scope>NUCLEOTIDE SEQUENCE</scope>
</reference>
<dbReference type="EMBL" id="CATOUU010000386">
    <property type="protein sequence ID" value="CAI9928078.1"/>
    <property type="molecule type" value="Genomic_DNA"/>
</dbReference>
<proteinExistence type="predicted"/>
<evidence type="ECO:0000313" key="4">
    <source>
        <dbReference type="Proteomes" id="UP001642409"/>
    </source>
</evidence>
<sequence>MNNSMYGNQPAPMAATQMKNVYANGPIGLLESIIKQSLPNVQTVTKFSNQPMQQQTQQTGWGNASGAGGFGAKPGMGAPTTGFGGQPAAGGFGNTAGGFGNTGGFGAQKPGGFGGQQFGAQPQQQQPPVIGIQSEDQLKAVQQGLAMSQNLRAGVIQQQLHKQPDVIDKFSYFGVSKLQTSQFQSQQFQQQQSQYQQPFQQQSQYNSQYIQSGFQQQQPLFNPAASLQQSLQSCISLQPQIQTVPNPNLTQSIHSNPNMSASFSTAMQIKSSFLQDVAPLQQKTVKTNANAPVLMNTEFITTPPMEKIKQMSDFELQNVQNFSIKRIQNGQMLGQIMFRTTVNLMNINLDQTIEIEHARCSVNLLTPEQFQLNVPAVISLYQITSLDPEYKTKIEQITEQIGAQLINYDPIKGEWIFEVSGFV</sequence>
<organism evidence="2">
    <name type="scientific">Hexamita inflata</name>
    <dbReference type="NCBI Taxonomy" id="28002"/>
    <lineage>
        <taxon>Eukaryota</taxon>
        <taxon>Metamonada</taxon>
        <taxon>Diplomonadida</taxon>
        <taxon>Hexamitidae</taxon>
        <taxon>Hexamitinae</taxon>
        <taxon>Hexamita</taxon>
    </lineage>
</organism>
<evidence type="ECO:0000259" key="1">
    <source>
        <dbReference type="PROSITE" id="PS51434"/>
    </source>
</evidence>
<protein>
    <submittedName>
        <fullName evidence="2">Nucleoporin autopeptidase</fullName>
    </submittedName>
    <submittedName>
        <fullName evidence="3">Nucleoporin_autopeptidase</fullName>
    </submittedName>
</protein>
<dbReference type="InterPro" id="IPR036903">
    <property type="entry name" value="Nup98_auto-Pept-S59_dom_sf"/>
</dbReference>
<dbReference type="Gene3D" id="3.30.1610.10">
    <property type="entry name" value="Peptidase S59, nucleoporin"/>
    <property type="match status" value="1"/>
</dbReference>
<gene>
    <name evidence="2" type="ORF">HINF_LOCUS15723</name>
    <name evidence="3" type="ORF">HINF_LOCUS3535</name>
</gene>